<dbReference type="PROSITE" id="PS51257">
    <property type="entry name" value="PROKAR_LIPOPROTEIN"/>
    <property type="match status" value="1"/>
</dbReference>
<dbReference type="Gene3D" id="2.120.10.80">
    <property type="entry name" value="Kelch-type beta propeller"/>
    <property type="match status" value="2"/>
</dbReference>
<keyword evidence="5" id="KW-1185">Reference proteome</keyword>
<feature type="signal peptide" evidence="3">
    <location>
        <begin position="1"/>
        <end position="17"/>
    </location>
</feature>
<gene>
    <name evidence="4" type="ORF">EDC91_103188</name>
</gene>
<protein>
    <submittedName>
        <fullName evidence="4">N-acetylneuraminic acid mutarotase</fullName>
    </submittedName>
</protein>
<dbReference type="OrthoDB" id="6328960at2"/>
<dbReference type="InterPro" id="IPR006652">
    <property type="entry name" value="Kelch_1"/>
</dbReference>
<evidence type="ECO:0000256" key="2">
    <source>
        <dbReference type="ARBA" id="ARBA00022737"/>
    </source>
</evidence>
<dbReference type="PANTHER" id="PTHR24412:SF489">
    <property type="entry name" value="RING FINGER DOMAIN AND KELCH REPEAT-CONTAINING PROTEIN DDB_G0271372"/>
    <property type="match status" value="1"/>
</dbReference>
<dbReference type="PANTHER" id="PTHR24412">
    <property type="entry name" value="KELCH PROTEIN"/>
    <property type="match status" value="1"/>
</dbReference>
<keyword evidence="2" id="KW-0677">Repeat</keyword>
<dbReference type="SUPFAM" id="SSF117281">
    <property type="entry name" value="Kelch motif"/>
    <property type="match status" value="1"/>
</dbReference>
<feature type="chain" id="PRO_5020241004" evidence="3">
    <location>
        <begin position="18"/>
        <end position="314"/>
    </location>
</feature>
<dbReference type="EMBL" id="SLWF01000003">
    <property type="protein sequence ID" value="TCN89007.1"/>
    <property type="molecule type" value="Genomic_DNA"/>
</dbReference>
<organism evidence="4 5">
    <name type="scientific">Shewanella fodinae</name>
    <dbReference type="NCBI Taxonomy" id="552357"/>
    <lineage>
        <taxon>Bacteria</taxon>
        <taxon>Pseudomonadati</taxon>
        <taxon>Pseudomonadota</taxon>
        <taxon>Gammaproteobacteria</taxon>
        <taxon>Alteromonadales</taxon>
        <taxon>Shewanellaceae</taxon>
        <taxon>Shewanella</taxon>
    </lineage>
</organism>
<dbReference type="AlphaFoldDB" id="A0A4R2FI11"/>
<accession>A0A4R2FI11</accession>
<evidence type="ECO:0000256" key="1">
    <source>
        <dbReference type="ARBA" id="ARBA00022441"/>
    </source>
</evidence>
<dbReference type="RefSeq" id="WP_133037941.1">
    <property type="nucleotide sequence ID" value="NZ_SLWF01000003.1"/>
</dbReference>
<sequence>MKILSIALSLLTLTACSTVSTSSLDLRQARIAPAAAVLDNQLYVIGGQNLHGPQGTIEKIDLQKQTVTTLSTKLMPRAYAAAVSDGNGLIYVLGGTTRYRLQGHVANPTVEVFDPQTNEILYSRSLPHPRRAASAVLVDNKIFVIGGSTVVEKPLFRIAPSAKVDILDLKTQTWSTGADMPQAAETKAVVYQGQIYIVGGYNFVHSLPLFARYDPKKNTWQKLKSLPFGISAESAVVVEDKLLTFGDYRKLDLVMAYDFNNQQWQQLDNIPFRPSRHQGIATVDGNIVIVGGTISGKDYMNDIQVLPEAIVNAK</sequence>
<evidence type="ECO:0000256" key="3">
    <source>
        <dbReference type="SAM" id="SignalP"/>
    </source>
</evidence>
<dbReference type="Pfam" id="PF24681">
    <property type="entry name" value="Kelch_KLHDC2_KLHL20_DRC7"/>
    <property type="match status" value="1"/>
</dbReference>
<keyword evidence="3" id="KW-0732">Signal</keyword>
<keyword evidence="1" id="KW-0880">Kelch repeat</keyword>
<comment type="caution">
    <text evidence="4">The sequence shown here is derived from an EMBL/GenBank/DDBJ whole genome shotgun (WGS) entry which is preliminary data.</text>
</comment>
<evidence type="ECO:0000313" key="5">
    <source>
        <dbReference type="Proteomes" id="UP000294832"/>
    </source>
</evidence>
<evidence type="ECO:0000313" key="4">
    <source>
        <dbReference type="EMBL" id="TCN89007.1"/>
    </source>
</evidence>
<dbReference type="Proteomes" id="UP000294832">
    <property type="component" value="Unassembled WGS sequence"/>
</dbReference>
<dbReference type="InterPro" id="IPR015915">
    <property type="entry name" value="Kelch-typ_b-propeller"/>
</dbReference>
<reference evidence="4 5" key="1">
    <citation type="submission" date="2019-03" db="EMBL/GenBank/DDBJ databases">
        <title>Freshwater and sediment microbial communities from various areas in North America, analyzing microbe dynamics in response to fracking.</title>
        <authorList>
            <person name="Lamendella R."/>
        </authorList>
    </citation>
    <scope>NUCLEOTIDE SEQUENCE [LARGE SCALE GENOMIC DNA]</scope>
    <source>
        <strain evidence="4 5">74A</strain>
    </source>
</reference>
<proteinExistence type="predicted"/>
<dbReference type="SMART" id="SM00612">
    <property type="entry name" value="Kelch"/>
    <property type="match status" value="4"/>
</dbReference>
<name>A0A4R2FI11_9GAMM</name>